<evidence type="ECO:0000313" key="10">
    <source>
        <dbReference type="EMBL" id="VDN38802.1"/>
    </source>
</evidence>
<feature type="disulfide bond" evidence="9">
    <location>
        <begin position="109"/>
        <end position="124"/>
    </location>
</feature>
<evidence type="ECO:0000256" key="8">
    <source>
        <dbReference type="ARBA" id="ARBA00023180"/>
    </source>
</evidence>
<keyword evidence="2" id="KW-0812">Transmembrane</keyword>
<comment type="caution">
    <text evidence="9">Lacks conserved residue(s) required for the propagation of feature annotation.</text>
</comment>
<dbReference type="GO" id="GO:0016324">
    <property type="term" value="C:apical plasma membrane"/>
    <property type="evidence" value="ECO:0007669"/>
    <property type="project" value="TreeGrafter"/>
</dbReference>
<feature type="disulfide bond" evidence="9">
    <location>
        <begin position="187"/>
        <end position="202"/>
    </location>
</feature>
<dbReference type="Gene3D" id="4.10.400.10">
    <property type="entry name" value="Low-density Lipoprotein Receptor"/>
    <property type="match status" value="6"/>
</dbReference>
<dbReference type="EMBL" id="UYRT01093298">
    <property type="protein sequence ID" value="VDN38802.1"/>
    <property type="molecule type" value="Genomic_DNA"/>
</dbReference>
<dbReference type="GO" id="GO:0042562">
    <property type="term" value="F:hormone binding"/>
    <property type="evidence" value="ECO:0007669"/>
    <property type="project" value="TreeGrafter"/>
</dbReference>
<evidence type="ECO:0000256" key="5">
    <source>
        <dbReference type="ARBA" id="ARBA00023136"/>
    </source>
</evidence>
<dbReference type="InterPro" id="IPR023415">
    <property type="entry name" value="LDLR_class-A_CS"/>
</dbReference>
<evidence type="ECO:0000256" key="6">
    <source>
        <dbReference type="ARBA" id="ARBA00023157"/>
    </source>
</evidence>
<keyword evidence="11" id="KW-1185">Reference proteome</keyword>
<dbReference type="WBParaSite" id="GPUH_0002174401-mRNA-1">
    <property type="protein sequence ID" value="GPUH_0002174401-mRNA-1"/>
    <property type="gene ID" value="GPUH_0002174401"/>
</dbReference>
<name>A0A183EL76_9BILA</name>
<keyword evidence="8" id="KW-0325">Glycoprotein</keyword>
<evidence type="ECO:0000256" key="9">
    <source>
        <dbReference type="PROSITE-ProRule" id="PRU00124"/>
    </source>
</evidence>
<accession>A0A183EL76</accession>
<keyword evidence="7" id="KW-0675">Receptor</keyword>
<comment type="subcellular location">
    <subcellularLocation>
        <location evidence="1">Membrane</location>
        <topology evidence="1">Single-pass membrane protein</topology>
    </subcellularLocation>
</comment>
<feature type="disulfide bond" evidence="9">
    <location>
        <begin position="29"/>
        <end position="44"/>
    </location>
</feature>
<dbReference type="PROSITE" id="PS50068">
    <property type="entry name" value="LDLRA_2"/>
    <property type="match status" value="6"/>
</dbReference>
<feature type="disulfide bond" evidence="9">
    <location>
        <begin position="68"/>
        <end position="83"/>
    </location>
</feature>
<keyword evidence="3" id="KW-0677">Repeat</keyword>
<dbReference type="PANTHER" id="PTHR22722:SF15">
    <property type="entry name" value="LOW-DENSITY LIPOPROTEIN RECEPTOR-RELATED"/>
    <property type="match status" value="1"/>
</dbReference>
<keyword evidence="5" id="KW-0472">Membrane</keyword>
<dbReference type="InterPro" id="IPR036055">
    <property type="entry name" value="LDL_receptor-like_sf"/>
</dbReference>
<proteinExistence type="predicted"/>
<feature type="disulfide bond" evidence="9">
    <location>
        <begin position="234"/>
        <end position="249"/>
    </location>
</feature>
<dbReference type="InterPro" id="IPR002172">
    <property type="entry name" value="LDrepeatLR_classA_rpt"/>
</dbReference>
<dbReference type="CDD" id="cd00112">
    <property type="entry name" value="LDLa"/>
    <property type="match status" value="5"/>
</dbReference>
<dbReference type="InterPro" id="IPR051221">
    <property type="entry name" value="LDLR-related"/>
</dbReference>
<keyword evidence="4" id="KW-1133">Transmembrane helix</keyword>
<evidence type="ECO:0000256" key="4">
    <source>
        <dbReference type="ARBA" id="ARBA00022989"/>
    </source>
</evidence>
<dbReference type="Proteomes" id="UP000271098">
    <property type="component" value="Unassembled WGS sequence"/>
</dbReference>
<dbReference type="GO" id="GO:0043235">
    <property type="term" value="C:receptor complex"/>
    <property type="evidence" value="ECO:0007669"/>
    <property type="project" value="TreeGrafter"/>
</dbReference>
<dbReference type="SMART" id="SM00192">
    <property type="entry name" value="LDLa"/>
    <property type="match status" value="6"/>
</dbReference>
<keyword evidence="6 9" id="KW-1015">Disulfide bond</keyword>
<dbReference type="PANTHER" id="PTHR22722">
    <property type="entry name" value="LOW-DENSITY LIPOPROTEIN RECEPTOR-RELATED PROTEIN 2-RELATED"/>
    <property type="match status" value="1"/>
</dbReference>
<evidence type="ECO:0000256" key="3">
    <source>
        <dbReference type="ARBA" id="ARBA00022737"/>
    </source>
</evidence>
<organism evidence="12">
    <name type="scientific">Gongylonema pulchrum</name>
    <dbReference type="NCBI Taxonomy" id="637853"/>
    <lineage>
        <taxon>Eukaryota</taxon>
        <taxon>Metazoa</taxon>
        <taxon>Ecdysozoa</taxon>
        <taxon>Nematoda</taxon>
        <taxon>Chromadorea</taxon>
        <taxon>Rhabditida</taxon>
        <taxon>Spirurina</taxon>
        <taxon>Spiruromorpha</taxon>
        <taxon>Spiruroidea</taxon>
        <taxon>Gongylonematidae</taxon>
        <taxon>Gongylonema</taxon>
    </lineage>
</organism>
<reference evidence="12" key="1">
    <citation type="submission" date="2016-06" db="UniProtKB">
        <authorList>
            <consortium name="WormBaseParasite"/>
        </authorList>
    </citation>
    <scope>IDENTIFICATION</scope>
</reference>
<feature type="disulfide bond" evidence="9">
    <location>
        <begin position="175"/>
        <end position="193"/>
    </location>
</feature>
<evidence type="ECO:0000313" key="11">
    <source>
        <dbReference type="Proteomes" id="UP000271098"/>
    </source>
</evidence>
<dbReference type="PRINTS" id="PR00261">
    <property type="entry name" value="LDLRECEPTOR"/>
</dbReference>
<feature type="disulfide bond" evidence="9">
    <location>
        <begin position="273"/>
        <end position="288"/>
    </location>
</feature>
<sequence length="307" mass="34047">MFEIREKECSKYEVRCRGTGLCLTPEQVCDGDVHCKDGEDEKDCDGVCRGGSIWCMETGKCIPKWQVCDGVRQCPSGRDEVDCTCKECSGTGKALCNNSNVCIARSQVCDGNEDCPGGDDEVNCPGSCVPSSRKEHDFIQCKDGIRYHRKYACSGIVKACQGLCSECDRETAFTCKNRKCIRRSLVCDGVDDCGDKSDEANCDCSEMRQRKDTMQCKVYARGGTLKCIPLARRCDGYEDCPDGEDEKDCERCRNPNAIYCEPSKTCLPSTKRCDGIIDCANGKDERRCTCDGKPSRLLPVMHKSALW</sequence>
<dbReference type="OrthoDB" id="10062665at2759"/>
<evidence type="ECO:0000256" key="1">
    <source>
        <dbReference type="ARBA" id="ARBA00004167"/>
    </source>
</evidence>
<evidence type="ECO:0000256" key="7">
    <source>
        <dbReference type="ARBA" id="ARBA00023170"/>
    </source>
</evidence>
<evidence type="ECO:0000256" key="2">
    <source>
        <dbReference type="ARBA" id="ARBA00022692"/>
    </source>
</evidence>
<gene>
    <name evidence="10" type="ORF">GPUH_LOCUS21717</name>
</gene>
<dbReference type="AlphaFoldDB" id="A0A183EL76"/>
<dbReference type="PROSITE" id="PS01209">
    <property type="entry name" value="LDLRA_1"/>
    <property type="match status" value="1"/>
</dbReference>
<dbReference type="GO" id="GO:0006898">
    <property type="term" value="P:receptor-mediated endocytosis"/>
    <property type="evidence" value="ECO:0007669"/>
    <property type="project" value="TreeGrafter"/>
</dbReference>
<protein>
    <submittedName>
        <fullName evidence="12">Low-density lipoprotein receptor domain class A</fullName>
    </submittedName>
</protein>
<dbReference type="Pfam" id="PF00057">
    <property type="entry name" value="Ldl_recept_a"/>
    <property type="match status" value="5"/>
</dbReference>
<reference evidence="10 11" key="2">
    <citation type="submission" date="2018-11" db="EMBL/GenBank/DDBJ databases">
        <authorList>
            <consortium name="Pathogen Informatics"/>
        </authorList>
    </citation>
    <scope>NUCLEOTIDE SEQUENCE [LARGE SCALE GENOMIC DNA]</scope>
</reference>
<dbReference type="SUPFAM" id="SSF57424">
    <property type="entry name" value="LDL receptor-like module"/>
    <property type="match status" value="6"/>
</dbReference>
<evidence type="ECO:0000313" key="12">
    <source>
        <dbReference type="WBParaSite" id="GPUH_0002174401-mRNA-1"/>
    </source>
</evidence>